<dbReference type="Proteomes" id="UP000050417">
    <property type="component" value="Unassembled WGS sequence"/>
</dbReference>
<dbReference type="InterPro" id="IPR002888">
    <property type="entry name" value="2Fe-2S-bd"/>
</dbReference>
<keyword evidence="5" id="KW-0411">Iron-sulfur</keyword>
<protein>
    <submittedName>
        <fullName evidence="7">(2Fe-2S)-binding protein</fullName>
    </submittedName>
</protein>
<sequence>MPEKVEYPGGVIQTRVNGKDYTLQSGFEKTLLRLLREDVGLTGTKEGCAEGECGACTVILDGKAVMSCMVPAARAHMAEIRTVEGLANEAGLHPVQEAFVEAGAVQCGYCTPGFLMSAAVLLEELPQPSKDQIKQAFTGNLCRCTGYYSIIDAVERTITRKAEGG</sequence>
<dbReference type="GO" id="GO:0051537">
    <property type="term" value="F:2 iron, 2 sulfur cluster binding"/>
    <property type="evidence" value="ECO:0007669"/>
    <property type="project" value="UniProtKB-KW"/>
</dbReference>
<evidence type="ECO:0000256" key="2">
    <source>
        <dbReference type="ARBA" id="ARBA00022723"/>
    </source>
</evidence>
<dbReference type="EMBL" id="LGCL01000002">
    <property type="protein sequence ID" value="KPL81137.1"/>
    <property type="molecule type" value="Genomic_DNA"/>
</dbReference>
<dbReference type="GO" id="GO:0046872">
    <property type="term" value="F:metal ion binding"/>
    <property type="evidence" value="ECO:0007669"/>
    <property type="project" value="UniProtKB-KW"/>
</dbReference>
<evidence type="ECO:0000256" key="1">
    <source>
        <dbReference type="ARBA" id="ARBA00022714"/>
    </source>
</evidence>
<keyword evidence="1" id="KW-0001">2Fe-2S</keyword>
<evidence type="ECO:0000256" key="3">
    <source>
        <dbReference type="ARBA" id="ARBA00023002"/>
    </source>
</evidence>
<keyword evidence="2" id="KW-0479">Metal-binding</keyword>
<keyword evidence="3" id="KW-0560">Oxidoreductase</keyword>
<accession>A0A0P6XMQ9</accession>
<dbReference type="PANTHER" id="PTHR44379:SF5">
    <property type="entry name" value="OXIDOREDUCTASE WITH IRON-SULFUR SUBUNIT"/>
    <property type="match status" value="1"/>
</dbReference>
<dbReference type="InterPro" id="IPR001041">
    <property type="entry name" value="2Fe-2S_ferredoxin-type"/>
</dbReference>
<dbReference type="PROSITE" id="PS00197">
    <property type="entry name" value="2FE2S_FER_1"/>
    <property type="match status" value="1"/>
</dbReference>
<dbReference type="SUPFAM" id="SSF47741">
    <property type="entry name" value="CO dehydrogenase ISP C-domain like"/>
    <property type="match status" value="1"/>
</dbReference>
<dbReference type="SUPFAM" id="SSF54292">
    <property type="entry name" value="2Fe-2S ferredoxin-like"/>
    <property type="match status" value="1"/>
</dbReference>
<dbReference type="PATRIC" id="fig|1134406.4.peg.3447"/>
<dbReference type="GO" id="GO:0016491">
    <property type="term" value="F:oxidoreductase activity"/>
    <property type="evidence" value="ECO:0007669"/>
    <property type="project" value="UniProtKB-KW"/>
</dbReference>
<evidence type="ECO:0000256" key="5">
    <source>
        <dbReference type="ARBA" id="ARBA00023014"/>
    </source>
</evidence>
<dbReference type="InterPro" id="IPR051452">
    <property type="entry name" value="Diverse_Oxidoreductases"/>
</dbReference>
<dbReference type="InterPro" id="IPR012675">
    <property type="entry name" value="Beta-grasp_dom_sf"/>
</dbReference>
<name>A0A0P6XMQ9_9CHLR</name>
<evidence type="ECO:0000313" key="7">
    <source>
        <dbReference type="EMBL" id="KPL81137.1"/>
    </source>
</evidence>
<gene>
    <name evidence="7" type="ORF">ADN00_00270</name>
</gene>
<proteinExistence type="predicted"/>
<evidence type="ECO:0000259" key="6">
    <source>
        <dbReference type="PROSITE" id="PS51085"/>
    </source>
</evidence>
<keyword evidence="4" id="KW-0408">Iron</keyword>
<evidence type="ECO:0000313" key="8">
    <source>
        <dbReference type="Proteomes" id="UP000050417"/>
    </source>
</evidence>
<dbReference type="InterPro" id="IPR036010">
    <property type="entry name" value="2Fe-2S_ferredoxin-like_sf"/>
</dbReference>
<dbReference type="PROSITE" id="PS51085">
    <property type="entry name" value="2FE2S_FER_2"/>
    <property type="match status" value="1"/>
</dbReference>
<reference evidence="7 8" key="1">
    <citation type="submission" date="2015-07" db="EMBL/GenBank/DDBJ databases">
        <title>Genome sequence of Ornatilinea apprima DSM 23815.</title>
        <authorList>
            <person name="Hemp J."/>
            <person name="Ward L.M."/>
            <person name="Pace L.A."/>
            <person name="Fischer W.W."/>
        </authorList>
    </citation>
    <scope>NUCLEOTIDE SEQUENCE [LARGE SCALE GENOMIC DNA]</scope>
    <source>
        <strain evidence="7 8">P3M-1</strain>
    </source>
</reference>
<dbReference type="AlphaFoldDB" id="A0A0P6XMQ9"/>
<comment type="caution">
    <text evidence="7">The sequence shown here is derived from an EMBL/GenBank/DDBJ whole genome shotgun (WGS) entry which is preliminary data.</text>
</comment>
<dbReference type="Pfam" id="PF01799">
    <property type="entry name" value="Fer2_2"/>
    <property type="match status" value="1"/>
</dbReference>
<organism evidence="7 8">
    <name type="scientific">Ornatilinea apprima</name>
    <dbReference type="NCBI Taxonomy" id="1134406"/>
    <lineage>
        <taxon>Bacteria</taxon>
        <taxon>Bacillati</taxon>
        <taxon>Chloroflexota</taxon>
        <taxon>Anaerolineae</taxon>
        <taxon>Anaerolineales</taxon>
        <taxon>Anaerolineaceae</taxon>
        <taxon>Ornatilinea</taxon>
    </lineage>
</organism>
<dbReference type="InterPro" id="IPR006058">
    <property type="entry name" value="2Fe2S_fd_BS"/>
</dbReference>
<keyword evidence="8" id="KW-1185">Reference proteome</keyword>
<evidence type="ECO:0000256" key="4">
    <source>
        <dbReference type="ARBA" id="ARBA00023004"/>
    </source>
</evidence>
<dbReference type="Pfam" id="PF00111">
    <property type="entry name" value="Fer2"/>
    <property type="match status" value="1"/>
</dbReference>
<dbReference type="STRING" id="1134406.ADN00_00270"/>
<dbReference type="InterPro" id="IPR036884">
    <property type="entry name" value="2Fe-2S-bd_dom_sf"/>
</dbReference>
<dbReference type="PANTHER" id="PTHR44379">
    <property type="entry name" value="OXIDOREDUCTASE WITH IRON-SULFUR SUBUNIT"/>
    <property type="match status" value="1"/>
</dbReference>
<dbReference type="Gene3D" id="3.10.20.30">
    <property type="match status" value="1"/>
</dbReference>
<feature type="domain" description="2Fe-2S ferredoxin-type" evidence="6">
    <location>
        <begin position="10"/>
        <end position="86"/>
    </location>
</feature>
<dbReference type="Gene3D" id="1.10.150.120">
    <property type="entry name" value="[2Fe-2S]-binding domain"/>
    <property type="match status" value="1"/>
</dbReference>